<reference evidence="6 7" key="1">
    <citation type="submission" date="2023-10" db="EMBL/GenBank/DDBJ databases">
        <title>Genome-Wide Identification Analysis in wild type Solanum Pinnatisectum Reveals Some Genes Defensing Phytophthora Infestans.</title>
        <authorList>
            <person name="Sun C."/>
        </authorList>
    </citation>
    <scope>NUCLEOTIDE SEQUENCE [LARGE SCALE GENOMIC DNA]</scope>
    <source>
        <strain evidence="6">LQN</strain>
        <tissue evidence="6">Leaf</tissue>
    </source>
</reference>
<accession>A0AAV9LBL2</accession>
<evidence type="ECO:0000256" key="1">
    <source>
        <dbReference type="ARBA" id="ARBA00001966"/>
    </source>
</evidence>
<evidence type="ECO:0000313" key="7">
    <source>
        <dbReference type="Proteomes" id="UP001311915"/>
    </source>
</evidence>
<feature type="domain" description="tRNA wybutosine-synthesis" evidence="5">
    <location>
        <begin position="1"/>
        <end position="40"/>
    </location>
</feature>
<comment type="cofactor">
    <cofactor evidence="1">
        <name>[4Fe-4S] cluster</name>
        <dbReference type="ChEBI" id="CHEBI:49883"/>
    </cofactor>
</comment>
<dbReference type="Pfam" id="PF08608">
    <property type="entry name" value="Wyosine_form"/>
    <property type="match status" value="1"/>
</dbReference>
<organism evidence="6 7">
    <name type="scientific">Solanum pinnatisectum</name>
    <name type="common">tansyleaf nightshade</name>
    <dbReference type="NCBI Taxonomy" id="50273"/>
    <lineage>
        <taxon>Eukaryota</taxon>
        <taxon>Viridiplantae</taxon>
        <taxon>Streptophyta</taxon>
        <taxon>Embryophyta</taxon>
        <taxon>Tracheophyta</taxon>
        <taxon>Spermatophyta</taxon>
        <taxon>Magnoliopsida</taxon>
        <taxon>eudicotyledons</taxon>
        <taxon>Gunneridae</taxon>
        <taxon>Pentapetalae</taxon>
        <taxon>asterids</taxon>
        <taxon>lamiids</taxon>
        <taxon>Solanales</taxon>
        <taxon>Solanaceae</taxon>
        <taxon>Solanoideae</taxon>
        <taxon>Solaneae</taxon>
        <taxon>Solanum</taxon>
    </lineage>
</organism>
<protein>
    <recommendedName>
        <fullName evidence="5">tRNA wybutosine-synthesis domain-containing protein</fullName>
    </recommendedName>
</protein>
<dbReference type="InterPro" id="IPR034556">
    <property type="entry name" value="tRNA_wybutosine-synthase"/>
</dbReference>
<keyword evidence="4" id="KW-0456">Lyase</keyword>
<dbReference type="GO" id="GO:0016829">
    <property type="term" value="F:lyase activity"/>
    <property type="evidence" value="ECO:0007669"/>
    <property type="project" value="UniProtKB-KW"/>
</dbReference>
<dbReference type="EMBL" id="JAWPEI010000007">
    <property type="protein sequence ID" value="KAK4722918.1"/>
    <property type="molecule type" value="Genomic_DNA"/>
</dbReference>
<dbReference type="InterPro" id="IPR013785">
    <property type="entry name" value="Aldolase_TIM"/>
</dbReference>
<name>A0AAV9LBL2_9SOLN</name>
<evidence type="ECO:0000256" key="4">
    <source>
        <dbReference type="ARBA" id="ARBA00023239"/>
    </source>
</evidence>
<dbReference type="PANTHER" id="PTHR13930:SF0">
    <property type="entry name" value="S-ADENOSYL-L-METHIONINE-DEPENDENT TRNA 4-DEMETHYLWYOSINE SYNTHASE TYW1-RELATED"/>
    <property type="match status" value="1"/>
</dbReference>
<evidence type="ECO:0000259" key="5">
    <source>
        <dbReference type="Pfam" id="PF08608"/>
    </source>
</evidence>
<evidence type="ECO:0000256" key="2">
    <source>
        <dbReference type="ARBA" id="ARBA00022485"/>
    </source>
</evidence>
<evidence type="ECO:0000313" key="6">
    <source>
        <dbReference type="EMBL" id="KAK4722918.1"/>
    </source>
</evidence>
<keyword evidence="7" id="KW-1185">Reference proteome</keyword>
<sequence length="114" mass="13267">MENVPWHSDVKEFSEALAKMSNGEYEVACEHVHSCCVLLAEVDKFKIDGQWFMWIDYEKFHDLVASGRPFTSKDYMTPTPSWAVYGAEEGGFDPEQLRFRKERHNRSSRQENGS</sequence>
<gene>
    <name evidence="6" type="ORF">R3W88_013151</name>
</gene>
<keyword evidence="2" id="KW-0411">Iron-sulfur</keyword>
<keyword evidence="2" id="KW-0408">Iron</keyword>
<dbReference type="Gene3D" id="3.20.20.70">
    <property type="entry name" value="Aldolase class I"/>
    <property type="match status" value="1"/>
</dbReference>
<keyword evidence="3" id="KW-0819">tRNA processing</keyword>
<dbReference type="InterPro" id="IPR013917">
    <property type="entry name" value="tRNA_wybutosine-synth"/>
</dbReference>
<comment type="caution">
    <text evidence="6">The sequence shown here is derived from an EMBL/GenBank/DDBJ whole genome shotgun (WGS) entry which is preliminary data.</text>
</comment>
<keyword evidence="2" id="KW-0004">4Fe-4S</keyword>
<dbReference type="PANTHER" id="PTHR13930">
    <property type="entry name" value="S-ADENOSYL-L-METHIONINE-DEPENDENT TRNA 4-DEMETHYLWYOSINE SYNTHASE"/>
    <property type="match status" value="1"/>
</dbReference>
<dbReference type="GO" id="GO:0051539">
    <property type="term" value="F:4 iron, 4 sulfur cluster binding"/>
    <property type="evidence" value="ECO:0007669"/>
    <property type="project" value="UniProtKB-KW"/>
</dbReference>
<evidence type="ECO:0000256" key="3">
    <source>
        <dbReference type="ARBA" id="ARBA00022694"/>
    </source>
</evidence>
<keyword evidence="2" id="KW-0479">Metal-binding</keyword>
<dbReference type="GO" id="GO:0031591">
    <property type="term" value="P:wybutosine biosynthetic process"/>
    <property type="evidence" value="ECO:0007669"/>
    <property type="project" value="TreeGrafter"/>
</dbReference>
<proteinExistence type="predicted"/>
<dbReference type="Proteomes" id="UP001311915">
    <property type="component" value="Unassembled WGS sequence"/>
</dbReference>
<dbReference type="AlphaFoldDB" id="A0AAV9LBL2"/>